<dbReference type="AlphaFoldDB" id="A0A1H1ZQG8"/>
<evidence type="ECO:0000256" key="1">
    <source>
        <dbReference type="SAM" id="MobiDB-lite"/>
    </source>
</evidence>
<reference evidence="3" key="1">
    <citation type="submission" date="2016-10" db="EMBL/GenBank/DDBJ databases">
        <authorList>
            <person name="Varghese N."/>
            <person name="Submissions S."/>
        </authorList>
    </citation>
    <scope>NUCLEOTIDE SEQUENCE [LARGE SCALE GENOMIC DNA]</scope>
    <source>
        <strain evidence="3">GAS369</strain>
    </source>
</reference>
<evidence type="ECO:0000313" key="3">
    <source>
        <dbReference type="Proteomes" id="UP000243904"/>
    </source>
</evidence>
<accession>A0A1H1ZQG8</accession>
<evidence type="ECO:0000313" key="2">
    <source>
        <dbReference type="EMBL" id="SDT35968.1"/>
    </source>
</evidence>
<name>A0A1H1ZQG8_9BRAD</name>
<protein>
    <submittedName>
        <fullName evidence="2">Uncharacterized protein</fullName>
    </submittedName>
</protein>
<feature type="region of interest" description="Disordered" evidence="1">
    <location>
        <begin position="1"/>
        <end position="38"/>
    </location>
</feature>
<dbReference type="Proteomes" id="UP000243904">
    <property type="component" value="Chromosome I"/>
</dbReference>
<proteinExistence type="predicted"/>
<sequence length="63" mass="6907">MSALVLGEAAAQTLPRHDQGSRVQRAADRDRCSHPLTNGFEMEGKQVRKKRGLANHHISVSEG</sequence>
<gene>
    <name evidence="2" type="ORF">SAMN05444158_5604</name>
</gene>
<feature type="compositionally biased region" description="Basic and acidic residues" evidence="1">
    <location>
        <begin position="15"/>
        <end position="33"/>
    </location>
</feature>
<organism evidence="2 3">
    <name type="scientific">Bradyrhizobium canariense</name>
    <dbReference type="NCBI Taxonomy" id="255045"/>
    <lineage>
        <taxon>Bacteria</taxon>
        <taxon>Pseudomonadati</taxon>
        <taxon>Pseudomonadota</taxon>
        <taxon>Alphaproteobacteria</taxon>
        <taxon>Hyphomicrobiales</taxon>
        <taxon>Nitrobacteraceae</taxon>
        <taxon>Bradyrhizobium</taxon>
    </lineage>
</organism>
<keyword evidence="3" id="KW-1185">Reference proteome</keyword>
<dbReference type="EMBL" id="LT629750">
    <property type="protein sequence ID" value="SDT35968.1"/>
    <property type="molecule type" value="Genomic_DNA"/>
</dbReference>